<evidence type="ECO:0000313" key="2">
    <source>
        <dbReference type="EMBL" id="OTF69797.1"/>
    </source>
</evidence>
<dbReference type="Proteomes" id="UP000194236">
    <property type="component" value="Unassembled WGS sequence"/>
</dbReference>
<feature type="compositionally biased region" description="Basic and acidic residues" evidence="1">
    <location>
        <begin position="18"/>
        <end position="27"/>
    </location>
</feature>
<evidence type="ECO:0000256" key="1">
    <source>
        <dbReference type="SAM" id="MobiDB-lite"/>
    </source>
</evidence>
<name>A0A1Y3AP53_EURMA</name>
<dbReference type="AlphaFoldDB" id="A0A1Y3AP53"/>
<feature type="region of interest" description="Disordered" evidence="1">
    <location>
        <begin position="1"/>
        <end position="27"/>
    </location>
</feature>
<organism evidence="2 3">
    <name type="scientific">Euroglyphus maynei</name>
    <name type="common">Mayne's house dust mite</name>
    <dbReference type="NCBI Taxonomy" id="6958"/>
    <lineage>
        <taxon>Eukaryota</taxon>
        <taxon>Metazoa</taxon>
        <taxon>Ecdysozoa</taxon>
        <taxon>Arthropoda</taxon>
        <taxon>Chelicerata</taxon>
        <taxon>Arachnida</taxon>
        <taxon>Acari</taxon>
        <taxon>Acariformes</taxon>
        <taxon>Sarcoptiformes</taxon>
        <taxon>Astigmata</taxon>
        <taxon>Psoroptidia</taxon>
        <taxon>Analgoidea</taxon>
        <taxon>Pyroglyphidae</taxon>
        <taxon>Pyroglyphinae</taxon>
        <taxon>Euroglyphus</taxon>
    </lineage>
</organism>
<proteinExistence type="predicted"/>
<gene>
    <name evidence="2" type="ORF">BLA29_015138</name>
</gene>
<comment type="caution">
    <text evidence="2">The sequence shown here is derived from an EMBL/GenBank/DDBJ whole genome shotgun (WGS) entry which is preliminary data.</text>
</comment>
<accession>A0A1Y3AP53</accession>
<dbReference type="EMBL" id="MUJZ01068789">
    <property type="protein sequence ID" value="OTF69797.1"/>
    <property type="molecule type" value="Genomic_DNA"/>
</dbReference>
<reference evidence="2 3" key="1">
    <citation type="submission" date="2017-03" db="EMBL/GenBank/DDBJ databases">
        <title>Genome Survey of Euroglyphus maynei.</title>
        <authorList>
            <person name="Arlian L.G."/>
            <person name="Morgan M.S."/>
            <person name="Rider S.D."/>
        </authorList>
    </citation>
    <scope>NUCLEOTIDE SEQUENCE [LARGE SCALE GENOMIC DNA]</scope>
    <source>
        <strain evidence="2">Arlian Lab</strain>
        <tissue evidence="2">Whole body</tissue>
    </source>
</reference>
<protein>
    <submittedName>
        <fullName evidence="2">Uncharacterized protein</fullName>
    </submittedName>
</protein>
<evidence type="ECO:0000313" key="3">
    <source>
        <dbReference type="Proteomes" id="UP000194236"/>
    </source>
</evidence>
<keyword evidence="3" id="KW-1185">Reference proteome</keyword>
<sequence>MTATDLRSRSKSSITGGGDHKPGKAPEYDSETIWSINDCNMYKIFTNTSILFHRSRSSS</sequence>